<evidence type="ECO:0000313" key="10">
    <source>
        <dbReference type="EMBL" id="RLQ23816.1"/>
    </source>
</evidence>
<organism evidence="10 11">
    <name type="scientific">Seongchinamella sediminis</name>
    <dbReference type="NCBI Taxonomy" id="2283635"/>
    <lineage>
        <taxon>Bacteria</taxon>
        <taxon>Pseudomonadati</taxon>
        <taxon>Pseudomonadota</taxon>
        <taxon>Gammaproteobacteria</taxon>
        <taxon>Cellvibrionales</taxon>
        <taxon>Halieaceae</taxon>
        <taxon>Seongchinamella</taxon>
    </lineage>
</organism>
<protein>
    <recommendedName>
        <fullName evidence="5">Exodeoxyribonuclease 7 large subunit</fullName>
        <ecNumber evidence="5">3.1.11.6</ecNumber>
    </recommendedName>
    <alternativeName>
        <fullName evidence="5">Exodeoxyribonuclease VII large subunit</fullName>
        <shortName evidence="5">Exonuclease VII large subunit</shortName>
    </alternativeName>
</protein>
<dbReference type="InterPro" id="IPR025824">
    <property type="entry name" value="OB-fold_nuc-bd_dom"/>
</dbReference>
<keyword evidence="3 5" id="KW-0378">Hydrolase</keyword>
<dbReference type="HAMAP" id="MF_00378">
    <property type="entry name" value="Exonuc_7_L"/>
    <property type="match status" value="1"/>
</dbReference>
<keyword evidence="1 5" id="KW-0963">Cytoplasm</keyword>
<dbReference type="Pfam" id="PF13742">
    <property type="entry name" value="tRNA_anti_2"/>
    <property type="match status" value="1"/>
</dbReference>
<dbReference type="GO" id="GO:0005737">
    <property type="term" value="C:cytoplasm"/>
    <property type="evidence" value="ECO:0007669"/>
    <property type="project" value="UniProtKB-SubCell"/>
</dbReference>
<sequence>MSNPFSDHSQPQALTVSQLNRQARSLLESHFDFVWVEGEISNFATPSSGHWYFSLKDGNAQVRCAMFRGRNQRLRFTPASGDHVRLRCRVSLYEGRGEFQLIVEHMEQAGAGALQAAFERLKAKLLAEGLFDPARKQALPTCVSHLGVITSPTGAAIHDILTVLRRRCPAIEVSILPVPVQGEGAAEKIAEAIARANRWQAQGRIALDALIVGRGGGSLEDLWAFNEEVVARAIAASELPIVSAVGHEVDFSIADMAADQRAATPSAAAEMLSPDQREQLQQLQKLEADLGRLMRRKLADARTRLDHLRARLKHPGAQLREQSQRLDDLEQRLVLAQTNLLAKKRGELALLESRLAARSPLPRIQRLRGELAGLQQRLESAMQGKLQDSKSRLAHLAGMLDSLSPLATLARGYAIVSDKEGKVITDAATVQAGSELEARLARGRLALRVEAATLEDDT</sequence>
<dbReference type="GO" id="GO:0009318">
    <property type="term" value="C:exodeoxyribonuclease VII complex"/>
    <property type="evidence" value="ECO:0007669"/>
    <property type="project" value="UniProtKB-UniRule"/>
</dbReference>
<evidence type="ECO:0000259" key="8">
    <source>
        <dbReference type="Pfam" id="PF02601"/>
    </source>
</evidence>
<feature type="domain" description="Exonuclease VII large subunit C-terminal" evidence="8">
    <location>
        <begin position="130"/>
        <end position="446"/>
    </location>
</feature>
<dbReference type="AlphaFoldDB" id="A0A3L7E2N2"/>
<dbReference type="Proteomes" id="UP000265509">
    <property type="component" value="Unassembled WGS sequence"/>
</dbReference>
<keyword evidence="2 5" id="KW-0540">Nuclease</keyword>
<feature type="domain" description="OB-fold nucleic acid binding" evidence="9">
    <location>
        <begin position="14"/>
        <end position="107"/>
    </location>
</feature>
<gene>
    <name evidence="5" type="primary">xseA</name>
    <name evidence="10" type="ORF">DWB85_01290</name>
</gene>
<keyword evidence="11" id="KW-1185">Reference proteome</keyword>
<dbReference type="RefSeq" id="WP_117952374.1">
    <property type="nucleotide sequence ID" value="NZ_QRAN01000001.1"/>
</dbReference>
<dbReference type="PANTHER" id="PTHR30008:SF0">
    <property type="entry name" value="EXODEOXYRIBONUCLEASE 7 LARGE SUBUNIT"/>
    <property type="match status" value="1"/>
</dbReference>
<dbReference type="GO" id="GO:0006308">
    <property type="term" value="P:DNA catabolic process"/>
    <property type="evidence" value="ECO:0007669"/>
    <property type="project" value="UniProtKB-UniRule"/>
</dbReference>
<evidence type="ECO:0000259" key="9">
    <source>
        <dbReference type="Pfam" id="PF13742"/>
    </source>
</evidence>
<keyword evidence="4 5" id="KW-0269">Exonuclease</keyword>
<proteinExistence type="inferred from homology"/>
<evidence type="ECO:0000256" key="6">
    <source>
        <dbReference type="RuleBase" id="RU004355"/>
    </source>
</evidence>
<name>A0A3L7E2N2_9GAMM</name>
<dbReference type="GO" id="GO:0008855">
    <property type="term" value="F:exodeoxyribonuclease VII activity"/>
    <property type="evidence" value="ECO:0007669"/>
    <property type="project" value="UniProtKB-UniRule"/>
</dbReference>
<comment type="function">
    <text evidence="5">Bidirectionally degrades single-stranded DNA into large acid-insoluble oligonucleotides, which are then degraded further into small acid-soluble oligonucleotides.</text>
</comment>
<evidence type="ECO:0000256" key="2">
    <source>
        <dbReference type="ARBA" id="ARBA00022722"/>
    </source>
</evidence>
<comment type="similarity">
    <text evidence="5 6">Belongs to the XseA family.</text>
</comment>
<dbReference type="GO" id="GO:0003676">
    <property type="term" value="F:nucleic acid binding"/>
    <property type="evidence" value="ECO:0007669"/>
    <property type="project" value="InterPro"/>
</dbReference>
<evidence type="ECO:0000313" key="11">
    <source>
        <dbReference type="Proteomes" id="UP000265509"/>
    </source>
</evidence>
<comment type="subunit">
    <text evidence="5">Heterooligomer composed of large and small subunits.</text>
</comment>
<dbReference type="EMBL" id="QRAN01000001">
    <property type="protein sequence ID" value="RLQ23816.1"/>
    <property type="molecule type" value="Genomic_DNA"/>
</dbReference>
<dbReference type="InterPro" id="IPR003753">
    <property type="entry name" value="Exonuc_VII_L"/>
</dbReference>
<dbReference type="CDD" id="cd04489">
    <property type="entry name" value="ExoVII_LU_OBF"/>
    <property type="match status" value="1"/>
</dbReference>
<feature type="coiled-coil region" evidence="7">
    <location>
        <begin position="276"/>
        <end position="339"/>
    </location>
</feature>
<accession>A0A3L7E2N2</accession>
<dbReference type="OrthoDB" id="9802795at2"/>
<dbReference type="NCBIfam" id="TIGR00237">
    <property type="entry name" value="xseA"/>
    <property type="match status" value="1"/>
</dbReference>
<evidence type="ECO:0000256" key="3">
    <source>
        <dbReference type="ARBA" id="ARBA00022801"/>
    </source>
</evidence>
<reference evidence="10 11" key="1">
    <citation type="submission" date="2018-07" db="EMBL/GenBank/DDBJ databases">
        <title>Halioglobus sp. genome submission.</title>
        <authorList>
            <person name="Ye M.-Q."/>
            <person name="Du Z.-J."/>
        </authorList>
    </citation>
    <scope>NUCLEOTIDE SEQUENCE [LARGE SCALE GENOMIC DNA]</scope>
    <source>
        <strain evidence="10 11">U0301</strain>
    </source>
</reference>
<dbReference type="PANTHER" id="PTHR30008">
    <property type="entry name" value="EXODEOXYRIBONUCLEASE 7 LARGE SUBUNIT"/>
    <property type="match status" value="1"/>
</dbReference>
<comment type="subcellular location">
    <subcellularLocation>
        <location evidence="5 6">Cytoplasm</location>
    </subcellularLocation>
</comment>
<evidence type="ECO:0000256" key="5">
    <source>
        <dbReference type="HAMAP-Rule" id="MF_00378"/>
    </source>
</evidence>
<dbReference type="Pfam" id="PF02601">
    <property type="entry name" value="Exonuc_VII_L"/>
    <property type="match status" value="1"/>
</dbReference>
<keyword evidence="7" id="KW-0175">Coiled coil</keyword>
<comment type="caution">
    <text evidence="10">The sequence shown here is derived from an EMBL/GenBank/DDBJ whole genome shotgun (WGS) entry which is preliminary data.</text>
</comment>
<dbReference type="InterPro" id="IPR020579">
    <property type="entry name" value="Exonuc_VII_lsu_C"/>
</dbReference>
<evidence type="ECO:0000256" key="7">
    <source>
        <dbReference type="SAM" id="Coils"/>
    </source>
</evidence>
<evidence type="ECO:0000256" key="1">
    <source>
        <dbReference type="ARBA" id="ARBA00022490"/>
    </source>
</evidence>
<dbReference type="EC" id="3.1.11.6" evidence="5"/>
<comment type="catalytic activity">
    <reaction evidence="5 6">
        <text>Exonucleolytic cleavage in either 5'- to 3'- or 3'- to 5'-direction to yield nucleoside 5'-phosphates.</text>
        <dbReference type="EC" id="3.1.11.6"/>
    </reaction>
</comment>
<evidence type="ECO:0000256" key="4">
    <source>
        <dbReference type="ARBA" id="ARBA00022839"/>
    </source>
</evidence>